<dbReference type="InterPro" id="IPR032675">
    <property type="entry name" value="LRR_dom_sf"/>
</dbReference>
<dbReference type="Gene3D" id="1.20.1280.50">
    <property type="match status" value="1"/>
</dbReference>
<name>A0ABC9FLA6_9POAL</name>
<dbReference type="Proteomes" id="UP001497457">
    <property type="component" value="Chromosome 7b"/>
</dbReference>
<dbReference type="InterPro" id="IPR055411">
    <property type="entry name" value="LRR_FXL15/At3g58940/PEG3-like"/>
</dbReference>
<dbReference type="InterPro" id="IPR001810">
    <property type="entry name" value="F-box_dom"/>
</dbReference>
<dbReference type="SUPFAM" id="SSF81383">
    <property type="entry name" value="F-box domain"/>
    <property type="match status" value="1"/>
</dbReference>
<accession>A0ABC9FLA6</accession>
<organism evidence="2 3">
    <name type="scientific">Urochloa decumbens</name>
    <dbReference type="NCBI Taxonomy" id="240449"/>
    <lineage>
        <taxon>Eukaryota</taxon>
        <taxon>Viridiplantae</taxon>
        <taxon>Streptophyta</taxon>
        <taxon>Embryophyta</taxon>
        <taxon>Tracheophyta</taxon>
        <taxon>Spermatophyta</taxon>
        <taxon>Magnoliopsida</taxon>
        <taxon>Liliopsida</taxon>
        <taxon>Poales</taxon>
        <taxon>Poaceae</taxon>
        <taxon>PACMAD clade</taxon>
        <taxon>Panicoideae</taxon>
        <taxon>Panicodae</taxon>
        <taxon>Paniceae</taxon>
        <taxon>Melinidinae</taxon>
        <taxon>Urochloa</taxon>
    </lineage>
</organism>
<dbReference type="SUPFAM" id="SSF52047">
    <property type="entry name" value="RNI-like"/>
    <property type="match status" value="1"/>
</dbReference>
<protein>
    <recommendedName>
        <fullName evidence="1">F-box domain-containing protein</fullName>
    </recommendedName>
</protein>
<dbReference type="Gene3D" id="3.80.10.10">
    <property type="entry name" value="Ribonuclease Inhibitor"/>
    <property type="match status" value="1"/>
</dbReference>
<dbReference type="PANTHER" id="PTHR32141:SF39">
    <property type="entry name" value="F-BOX DOMAIN-CONTAINING PROTEIN"/>
    <property type="match status" value="1"/>
</dbReference>
<dbReference type="InterPro" id="IPR036047">
    <property type="entry name" value="F-box-like_dom_sf"/>
</dbReference>
<feature type="domain" description="F-box" evidence="1">
    <location>
        <begin position="22"/>
        <end position="62"/>
    </location>
</feature>
<dbReference type="SMART" id="SM00256">
    <property type="entry name" value="FBOX"/>
    <property type="match status" value="1"/>
</dbReference>
<evidence type="ECO:0000313" key="3">
    <source>
        <dbReference type="Proteomes" id="UP001497457"/>
    </source>
</evidence>
<dbReference type="AlphaFoldDB" id="A0ABC9FLA6"/>
<dbReference type="EMBL" id="OZ075117">
    <property type="protein sequence ID" value="CAL5077795.1"/>
    <property type="molecule type" value="Genomic_DNA"/>
</dbReference>
<keyword evidence="3" id="KW-1185">Reference proteome</keyword>
<evidence type="ECO:0000313" key="2">
    <source>
        <dbReference type="EMBL" id="CAL5077795.1"/>
    </source>
</evidence>
<proteinExistence type="predicted"/>
<sequence>MGVITMAKQRRLEEEVDLISLLPDGVLGDIVSFLPTKDGIRTQLLSSRWRHIWRSSAPLNVHLHDIWQSTRLADVSRALSAHPGPGRRFSVHIDDEGYADAALDAWLRSPALDNLQELEIHFSSRLLYWGTQSLWLPASVFRFSPTLRVASFKACVIPDAIIIGNNNPNYWSVLKQLTLSSVRISEGSLHALLAGGGCPVLESLLLLDNNVCPRYRIASPSLRSIGVRSRWGYECGADGEDHPGLLQLVIEDAPCLERLLLFRGVEIDVSVISAPRLAILGELQGHCRMIQFGNDRSLQGSSTTVGILMTVVPGIRVLALSYVKPCVVINLIKCFPNLETLHVEITTIGEEYASYDECWKLTGTLDIRLRKIVVLKYYHDMKSYSDFAKFFVLNANVLESMTLELKFGKVGNNEWIRRQRELLQIENRSSRGAWFDFVSSVGSSSLLPEEQVHDLSIHDPFERTIHQYFC</sequence>
<dbReference type="Pfam" id="PF00646">
    <property type="entry name" value="F-box"/>
    <property type="match status" value="1"/>
</dbReference>
<gene>
    <name evidence="2" type="ORF">URODEC1_LOCUS106817</name>
</gene>
<dbReference type="InterPro" id="IPR055302">
    <property type="entry name" value="F-box_dom-containing"/>
</dbReference>
<reference evidence="2" key="1">
    <citation type="submission" date="2024-10" db="EMBL/GenBank/DDBJ databases">
        <authorList>
            <person name="Ryan C."/>
        </authorList>
    </citation>
    <scope>NUCLEOTIDE SEQUENCE [LARGE SCALE GENOMIC DNA]</scope>
</reference>
<dbReference type="Pfam" id="PF24758">
    <property type="entry name" value="LRR_At5g56370"/>
    <property type="match status" value="1"/>
</dbReference>
<evidence type="ECO:0000259" key="1">
    <source>
        <dbReference type="SMART" id="SM00256"/>
    </source>
</evidence>
<dbReference type="PANTHER" id="PTHR32141">
    <property type="match status" value="1"/>
</dbReference>
<dbReference type="InterPro" id="IPR053781">
    <property type="entry name" value="F-box_AtFBL13-like"/>
</dbReference>
<dbReference type="CDD" id="cd22160">
    <property type="entry name" value="F-box_AtFBL13-like"/>
    <property type="match status" value="1"/>
</dbReference>